<feature type="non-terminal residue" evidence="1">
    <location>
        <position position="1"/>
    </location>
</feature>
<proteinExistence type="predicted"/>
<evidence type="ECO:0000313" key="2">
    <source>
        <dbReference type="Proteomes" id="UP000789396"/>
    </source>
</evidence>
<keyword evidence="2" id="KW-1185">Reference proteome</keyword>
<sequence length="41" mass="4762">NEEVQIVIAKVLNKVLDKNKVSKVLDKIFTPNNTKKECYQE</sequence>
<feature type="non-terminal residue" evidence="1">
    <location>
        <position position="41"/>
    </location>
</feature>
<evidence type="ECO:0000313" key="1">
    <source>
        <dbReference type="EMBL" id="CAG8791706.1"/>
    </source>
</evidence>
<reference evidence="1" key="1">
    <citation type="submission" date="2021-06" db="EMBL/GenBank/DDBJ databases">
        <authorList>
            <person name="Kallberg Y."/>
            <person name="Tangrot J."/>
            <person name="Rosling A."/>
        </authorList>
    </citation>
    <scope>NUCLEOTIDE SEQUENCE</scope>
    <source>
        <strain evidence="1">IN212</strain>
    </source>
</reference>
<dbReference type="EMBL" id="CAJVPZ010062053">
    <property type="protein sequence ID" value="CAG8791706.1"/>
    <property type="molecule type" value="Genomic_DNA"/>
</dbReference>
<dbReference type="AlphaFoldDB" id="A0A9N9JQR3"/>
<accession>A0A9N9JQR3</accession>
<gene>
    <name evidence="1" type="ORF">RFULGI_LOCUS16807</name>
</gene>
<name>A0A9N9JQR3_9GLOM</name>
<organism evidence="1 2">
    <name type="scientific">Racocetra fulgida</name>
    <dbReference type="NCBI Taxonomy" id="60492"/>
    <lineage>
        <taxon>Eukaryota</taxon>
        <taxon>Fungi</taxon>
        <taxon>Fungi incertae sedis</taxon>
        <taxon>Mucoromycota</taxon>
        <taxon>Glomeromycotina</taxon>
        <taxon>Glomeromycetes</taxon>
        <taxon>Diversisporales</taxon>
        <taxon>Gigasporaceae</taxon>
        <taxon>Racocetra</taxon>
    </lineage>
</organism>
<dbReference type="Proteomes" id="UP000789396">
    <property type="component" value="Unassembled WGS sequence"/>
</dbReference>
<comment type="caution">
    <text evidence="1">The sequence shown here is derived from an EMBL/GenBank/DDBJ whole genome shotgun (WGS) entry which is preliminary data.</text>
</comment>
<protein>
    <submittedName>
        <fullName evidence="1">1250_t:CDS:1</fullName>
    </submittedName>
</protein>